<gene>
    <name evidence="1" type="ORF">Taro_013613</name>
</gene>
<dbReference type="AlphaFoldDB" id="A0A843UCK0"/>
<name>A0A843UCK0_COLES</name>
<comment type="caution">
    <text evidence="1">The sequence shown here is derived from an EMBL/GenBank/DDBJ whole genome shotgun (WGS) entry which is preliminary data.</text>
</comment>
<reference evidence="1" key="1">
    <citation type="submission" date="2017-07" db="EMBL/GenBank/DDBJ databases">
        <title>Taro Niue Genome Assembly and Annotation.</title>
        <authorList>
            <person name="Atibalentja N."/>
            <person name="Keating K."/>
            <person name="Fields C.J."/>
        </authorList>
    </citation>
    <scope>NUCLEOTIDE SEQUENCE</scope>
    <source>
        <strain evidence="1">Niue_2</strain>
        <tissue evidence="1">Leaf</tissue>
    </source>
</reference>
<accession>A0A843UCK0</accession>
<keyword evidence="2" id="KW-1185">Reference proteome</keyword>
<proteinExistence type="predicted"/>
<sequence length="97" mass="10991">MGLRVEQQLNLSSVAARLRGSPVWFVRTCGLISLARLRPVRGRRTRVRIVIKLTGLNSEDRHNYCPRVTTVVSQMMTLPTPTGTDWSDERPGVIEME</sequence>
<protein>
    <submittedName>
        <fullName evidence="1">Uncharacterized protein</fullName>
    </submittedName>
</protein>
<dbReference type="Proteomes" id="UP000652761">
    <property type="component" value="Unassembled WGS sequence"/>
</dbReference>
<evidence type="ECO:0000313" key="2">
    <source>
        <dbReference type="Proteomes" id="UP000652761"/>
    </source>
</evidence>
<dbReference type="EMBL" id="NMUH01000550">
    <property type="protein sequence ID" value="MQL81161.1"/>
    <property type="molecule type" value="Genomic_DNA"/>
</dbReference>
<evidence type="ECO:0000313" key="1">
    <source>
        <dbReference type="EMBL" id="MQL81161.1"/>
    </source>
</evidence>
<organism evidence="1 2">
    <name type="scientific">Colocasia esculenta</name>
    <name type="common">Wild taro</name>
    <name type="synonym">Arum esculentum</name>
    <dbReference type="NCBI Taxonomy" id="4460"/>
    <lineage>
        <taxon>Eukaryota</taxon>
        <taxon>Viridiplantae</taxon>
        <taxon>Streptophyta</taxon>
        <taxon>Embryophyta</taxon>
        <taxon>Tracheophyta</taxon>
        <taxon>Spermatophyta</taxon>
        <taxon>Magnoliopsida</taxon>
        <taxon>Liliopsida</taxon>
        <taxon>Araceae</taxon>
        <taxon>Aroideae</taxon>
        <taxon>Colocasieae</taxon>
        <taxon>Colocasia</taxon>
    </lineage>
</organism>